<name>A0AAV8WYV2_9CUCU</name>
<evidence type="ECO:0000313" key="2">
    <source>
        <dbReference type="Proteomes" id="UP001162156"/>
    </source>
</evidence>
<dbReference type="AlphaFoldDB" id="A0AAV8WYV2"/>
<protein>
    <submittedName>
        <fullName evidence="1">Uncharacterized protein</fullName>
    </submittedName>
</protein>
<accession>A0AAV8WYV2</accession>
<reference evidence="1" key="1">
    <citation type="journal article" date="2023" name="Insect Mol. Biol.">
        <title>Genome sequencing provides insights into the evolution of gene families encoding plant cell wall-degrading enzymes in longhorned beetles.</title>
        <authorList>
            <person name="Shin N.R."/>
            <person name="Okamura Y."/>
            <person name="Kirsch R."/>
            <person name="Pauchet Y."/>
        </authorList>
    </citation>
    <scope>NUCLEOTIDE SEQUENCE</scope>
    <source>
        <strain evidence="1">RBIC_L_NR</strain>
    </source>
</reference>
<evidence type="ECO:0000313" key="1">
    <source>
        <dbReference type="EMBL" id="KAJ8931410.1"/>
    </source>
</evidence>
<comment type="caution">
    <text evidence="1">The sequence shown here is derived from an EMBL/GenBank/DDBJ whole genome shotgun (WGS) entry which is preliminary data.</text>
</comment>
<keyword evidence="2" id="KW-1185">Reference proteome</keyword>
<gene>
    <name evidence="1" type="ORF">NQ314_015682</name>
</gene>
<dbReference type="EMBL" id="JANEYF010004350">
    <property type="protein sequence ID" value="KAJ8931410.1"/>
    <property type="molecule type" value="Genomic_DNA"/>
</dbReference>
<sequence>MEACEQVVVRSFPVTSLTKEKKVAVQYLAHLDQWLQEGLQLRSCTFQLMKLAFDEEVTAENVDTLRKLIHKIRHPPDVFHHFAFTGQVVVSQTPLHKNKEKNATLRGFAKKTLLKTARKAGFKQKSSSKRQKYVLPNMNINSNNKYMTSPGRMNIPIMDDYNHDDDLSIDDFESGPPSITPAPTDAKTLERLQERSYVRDWQRLGMYNSNHSPTNKPAPDQFRLTAVNSIYMMCRR</sequence>
<organism evidence="1 2">
    <name type="scientific">Rhamnusium bicolor</name>
    <dbReference type="NCBI Taxonomy" id="1586634"/>
    <lineage>
        <taxon>Eukaryota</taxon>
        <taxon>Metazoa</taxon>
        <taxon>Ecdysozoa</taxon>
        <taxon>Arthropoda</taxon>
        <taxon>Hexapoda</taxon>
        <taxon>Insecta</taxon>
        <taxon>Pterygota</taxon>
        <taxon>Neoptera</taxon>
        <taxon>Endopterygota</taxon>
        <taxon>Coleoptera</taxon>
        <taxon>Polyphaga</taxon>
        <taxon>Cucujiformia</taxon>
        <taxon>Chrysomeloidea</taxon>
        <taxon>Cerambycidae</taxon>
        <taxon>Lepturinae</taxon>
        <taxon>Rhagiini</taxon>
        <taxon>Rhamnusium</taxon>
    </lineage>
</organism>
<dbReference type="Proteomes" id="UP001162156">
    <property type="component" value="Unassembled WGS sequence"/>
</dbReference>
<proteinExistence type="predicted"/>